<evidence type="ECO:0000313" key="3">
    <source>
        <dbReference type="EMBL" id="CAK9055893.1"/>
    </source>
</evidence>
<sequence>MTAKPAKGTFDRGHGRNRLFDNITETIGNTPCVKLNERLAPKGRTIYVKLEYFNPLGSVKDRLAIGIIEKAEQEGRLKMGDTIVEATSGNTGIGLAMLCAERGYKCVIVMAEPFSVERRKLMRFLGAKVVLTPKSGKGSGMVEKAKELAEKHGWMLCRQFETPANAKIHYDSTGHEILNDFEGTRLDYFVAGYGTGGTYAGVGKLLREKRPEVKLCLAEPADAPLVASGHKMDRYPDGSCKATHPAFRPHPIQGWTPDFLAKVAEDGIKELGYDEYIPIPSGGAIEMSLMLSQTQGIFTGISGGASAWAAIEVAKKAPEGSVILAVIADTAERYLSTPLFSQVSADMDEEEAAISKSTPSFQLEPKE</sequence>
<organism evidence="3 4">
    <name type="scientific">Durusdinium trenchii</name>
    <dbReference type="NCBI Taxonomy" id="1381693"/>
    <lineage>
        <taxon>Eukaryota</taxon>
        <taxon>Sar</taxon>
        <taxon>Alveolata</taxon>
        <taxon>Dinophyceae</taxon>
        <taxon>Suessiales</taxon>
        <taxon>Symbiodiniaceae</taxon>
        <taxon>Durusdinium</taxon>
    </lineage>
</organism>
<evidence type="ECO:0000259" key="2">
    <source>
        <dbReference type="Pfam" id="PF00291"/>
    </source>
</evidence>
<proteinExistence type="predicted"/>
<dbReference type="Proteomes" id="UP001642484">
    <property type="component" value="Unassembled WGS sequence"/>
</dbReference>
<evidence type="ECO:0000256" key="1">
    <source>
        <dbReference type="SAM" id="MobiDB-lite"/>
    </source>
</evidence>
<dbReference type="InterPro" id="IPR050214">
    <property type="entry name" value="Cys_Synth/Cystath_Beta-Synth"/>
</dbReference>
<keyword evidence="4" id="KW-1185">Reference proteome</keyword>
<dbReference type="InterPro" id="IPR036052">
    <property type="entry name" value="TrpB-like_PALP_sf"/>
</dbReference>
<comment type="caution">
    <text evidence="3">The sequence shown here is derived from an EMBL/GenBank/DDBJ whole genome shotgun (WGS) entry which is preliminary data.</text>
</comment>
<name>A0ABP0MXK6_9DINO</name>
<dbReference type="InterPro" id="IPR001926">
    <property type="entry name" value="TrpB-like_PALP"/>
</dbReference>
<accession>A0ABP0MXK6</accession>
<feature type="region of interest" description="Disordered" evidence="1">
    <location>
        <begin position="348"/>
        <end position="367"/>
    </location>
</feature>
<reference evidence="3 4" key="1">
    <citation type="submission" date="2024-02" db="EMBL/GenBank/DDBJ databases">
        <authorList>
            <person name="Chen Y."/>
            <person name="Shah S."/>
            <person name="Dougan E. K."/>
            <person name="Thang M."/>
            <person name="Chan C."/>
        </authorList>
    </citation>
    <scope>NUCLEOTIDE SEQUENCE [LARGE SCALE GENOMIC DNA]</scope>
</reference>
<gene>
    <name evidence="3" type="ORF">CCMP2556_LOCUS27758</name>
</gene>
<dbReference type="EMBL" id="CAXAMN010020247">
    <property type="protein sequence ID" value="CAK9055893.1"/>
    <property type="molecule type" value="Genomic_DNA"/>
</dbReference>
<dbReference type="CDD" id="cd01561">
    <property type="entry name" value="CBS_like"/>
    <property type="match status" value="1"/>
</dbReference>
<dbReference type="SUPFAM" id="SSF53686">
    <property type="entry name" value="Tryptophan synthase beta subunit-like PLP-dependent enzymes"/>
    <property type="match status" value="1"/>
</dbReference>
<feature type="domain" description="Tryptophan synthase beta chain-like PALP" evidence="2">
    <location>
        <begin position="23"/>
        <end position="329"/>
    </location>
</feature>
<evidence type="ECO:0000313" key="4">
    <source>
        <dbReference type="Proteomes" id="UP001642484"/>
    </source>
</evidence>
<dbReference type="Pfam" id="PF00291">
    <property type="entry name" value="PALP"/>
    <property type="match status" value="1"/>
</dbReference>
<dbReference type="PANTHER" id="PTHR10314">
    <property type="entry name" value="CYSTATHIONINE BETA-SYNTHASE"/>
    <property type="match status" value="1"/>
</dbReference>
<protein>
    <recommendedName>
        <fullName evidence="2">Tryptophan synthase beta chain-like PALP domain-containing protein</fullName>
    </recommendedName>
</protein>
<dbReference type="Gene3D" id="3.40.50.1100">
    <property type="match status" value="2"/>
</dbReference>